<dbReference type="GO" id="GO:0019432">
    <property type="term" value="P:triglyceride biosynthetic process"/>
    <property type="evidence" value="ECO:0007669"/>
    <property type="project" value="TreeGrafter"/>
</dbReference>
<reference evidence="2 3" key="1">
    <citation type="journal article" date="2014" name="Am. J. Bot.">
        <title>Genome assembly and annotation for red clover (Trifolium pratense; Fabaceae).</title>
        <authorList>
            <person name="Istvanek J."/>
            <person name="Jaros M."/>
            <person name="Krenek A."/>
            <person name="Repkova J."/>
        </authorList>
    </citation>
    <scope>NUCLEOTIDE SEQUENCE [LARGE SCALE GENOMIC DNA]</scope>
    <source>
        <strain evidence="3">cv. Tatra</strain>
        <tissue evidence="2">Young leaves</tissue>
    </source>
</reference>
<evidence type="ECO:0000313" key="2">
    <source>
        <dbReference type="EMBL" id="PNX98981.1"/>
    </source>
</evidence>
<sequence>MSNLIGPVEPMALANHPVKGLYFIMSGAPESIDIAVMSYARTLRITLKTQKDLIDEQKFKLCMVRAFEAISKASMEIPNKTKIK</sequence>
<dbReference type="InterPro" id="IPR045034">
    <property type="entry name" value="O-acyltransferase_WSD1-like"/>
</dbReference>
<organism evidence="2 3">
    <name type="scientific">Trifolium pratense</name>
    <name type="common">Red clover</name>
    <dbReference type="NCBI Taxonomy" id="57577"/>
    <lineage>
        <taxon>Eukaryota</taxon>
        <taxon>Viridiplantae</taxon>
        <taxon>Streptophyta</taxon>
        <taxon>Embryophyta</taxon>
        <taxon>Tracheophyta</taxon>
        <taxon>Spermatophyta</taxon>
        <taxon>Magnoliopsida</taxon>
        <taxon>eudicotyledons</taxon>
        <taxon>Gunneridae</taxon>
        <taxon>Pentapetalae</taxon>
        <taxon>rosids</taxon>
        <taxon>fabids</taxon>
        <taxon>Fabales</taxon>
        <taxon>Fabaceae</taxon>
        <taxon>Papilionoideae</taxon>
        <taxon>50 kb inversion clade</taxon>
        <taxon>NPAAA clade</taxon>
        <taxon>Hologalegina</taxon>
        <taxon>IRL clade</taxon>
        <taxon>Trifolieae</taxon>
        <taxon>Trifolium</taxon>
    </lineage>
</organism>
<dbReference type="Pfam" id="PF06974">
    <property type="entry name" value="WS_DGAT_C"/>
    <property type="match status" value="1"/>
</dbReference>
<accession>A0A2K3N7F3</accession>
<dbReference type="GO" id="GO:0005886">
    <property type="term" value="C:plasma membrane"/>
    <property type="evidence" value="ECO:0007669"/>
    <property type="project" value="TreeGrafter"/>
</dbReference>
<name>A0A2K3N7F3_TRIPR</name>
<protein>
    <submittedName>
        <fullName evidence="2">O-acyltransferase WSD1-like protein</fullName>
    </submittedName>
</protein>
<evidence type="ECO:0000313" key="3">
    <source>
        <dbReference type="Proteomes" id="UP000236291"/>
    </source>
</evidence>
<dbReference type="AlphaFoldDB" id="A0A2K3N7F3"/>
<dbReference type="Proteomes" id="UP000236291">
    <property type="component" value="Unassembled WGS sequence"/>
</dbReference>
<keyword evidence="2" id="KW-0808">Transferase</keyword>
<dbReference type="PANTHER" id="PTHR31650">
    <property type="entry name" value="O-ACYLTRANSFERASE (WSD1-LIKE) FAMILY PROTEIN"/>
    <property type="match status" value="1"/>
</dbReference>
<dbReference type="STRING" id="57577.A0A2K3N7F3"/>
<proteinExistence type="predicted"/>
<dbReference type="InterPro" id="IPR009721">
    <property type="entry name" value="O-acyltransferase_WSD1_C"/>
</dbReference>
<dbReference type="GO" id="GO:0008374">
    <property type="term" value="F:O-acyltransferase activity"/>
    <property type="evidence" value="ECO:0007669"/>
    <property type="project" value="InterPro"/>
</dbReference>
<reference evidence="2 3" key="2">
    <citation type="journal article" date="2017" name="Front. Plant Sci.">
        <title>Gene Classification and Mining of Molecular Markers Useful in Red Clover (Trifolium pratense) Breeding.</title>
        <authorList>
            <person name="Istvanek J."/>
            <person name="Dluhosova J."/>
            <person name="Dluhos P."/>
            <person name="Patkova L."/>
            <person name="Nedelnik J."/>
            <person name="Repkova J."/>
        </authorList>
    </citation>
    <scope>NUCLEOTIDE SEQUENCE [LARGE SCALE GENOMIC DNA]</scope>
    <source>
        <strain evidence="3">cv. Tatra</strain>
        <tissue evidence="2">Young leaves</tissue>
    </source>
</reference>
<comment type="caution">
    <text evidence="2">The sequence shown here is derived from an EMBL/GenBank/DDBJ whole genome shotgun (WGS) entry which is preliminary data.</text>
</comment>
<keyword evidence="2" id="KW-0012">Acyltransferase</keyword>
<gene>
    <name evidence="2" type="ORF">L195_g022240</name>
</gene>
<feature type="domain" description="O-acyltransferase WSD1 C-terminal" evidence="1">
    <location>
        <begin position="1"/>
        <end position="70"/>
    </location>
</feature>
<dbReference type="EMBL" id="ASHM01017262">
    <property type="protein sequence ID" value="PNX98981.1"/>
    <property type="molecule type" value="Genomic_DNA"/>
</dbReference>
<dbReference type="PANTHER" id="PTHR31650:SF33">
    <property type="entry name" value="O-ACYLTRANSFERASE WSD1-LIKE PROTEIN"/>
    <property type="match status" value="1"/>
</dbReference>
<dbReference type="ExpressionAtlas" id="A0A2K3N7F3">
    <property type="expression patterns" value="baseline"/>
</dbReference>
<evidence type="ECO:0000259" key="1">
    <source>
        <dbReference type="Pfam" id="PF06974"/>
    </source>
</evidence>